<keyword evidence="3" id="KW-1185">Reference proteome</keyword>
<gene>
    <name evidence="2" type="ORF">ANCDUO_19952</name>
</gene>
<reference evidence="2 3" key="1">
    <citation type="submission" date="2013-12" db="EMBL/GenBank/DDBJ databases">
        <title>Draft genome of the parsitic nematode Ancylostoma duodenale.</title>
        <authorList>
            <person name="Mitreva M."/>
        </authorList>
    </citation>
    <scope>NUCLEOTIDE SEQUENCE [LARGE SCALE GENOMIC DNA]</scope>
    <source>
        <strain evidence="2 3">Zhejiang</strain>
    </source>
</reference>
<sequence>MYGELDELNASFDCLLVENEDKVDILGELSEEAKMKLMRTTKLLWRDKKNAGNGLQRQANNNINFSDNYGFVDQEVIFYRRPIELYLRFITEDLVKSVLLETNPYEQAKYATPGKEVCIDENMNPLRARVLFGQYLRGKRYKYGLELYKLCSVGGYTEFAPQKNTPGEA</sequence>
<dbReference type="Pfam" id="PF13843">
    <property type="entry name" value="DDE_Tnp_1_7"/>
    <property type="match status" value="1"/>
</dbReference>
<protein>
    <recommendedName>
        <fullName evidence="1">PiggyBac transposable element-derived protein domain-containing protein</fullName>
    </recommendedName>
</protein>
<dbReference type="EMBL" id="KN751260">
    <property type="protein sequence ID" value="KIH49972.1"/>
    <property type="molecule type" value="Genomic_DNA"/>
</dbReference>
<feature type="domain" description="PiggyBac transposable element-derived protein" evidence="1">
    <location>
        <begin position="108"/>
        <end position="157"/>
    </location>
</feature>
<proteinExistence type="predicted"/>
<name>A0A0C2CJL3_9BILA</name>
<evidence type="ECO:0000313" key="2">
    <source>
        <dbReference type="EMBL" id="KIH49972.1"/>
    </source>
</evidence>
<evidence type="ECO:0000259" key="1">
    <source>
        <dbReference type="Pfam" id="PF13843"/>
    </source>
</evidence>
<accession>A0A0C2CJL3</accession>
<organism evidence="2 3">
    <name type="scientific">Ancylostoma duodenale</name>
    <dbReference type="NCBI Taxonomy" id="51022"/>
    <lineage>
        <taxon>Eukaryota</taxon>
        <taxon>Metazoa</taxon>
        <taxon>Ecdysozoa</taxon>
        <taxon>Nematoda</taxon>
        <taxon>Chromadorea</taxon>
        <taxon>Rhabditida</taxon>
        <taxon>Rhabditina</taxon>
        <taxon>Rhabditomorpha</taxon>
        <taxon>Strongyloidea</taxon>
        <taxon>Ancylostomatidae</taxon>
        <taxon>Ancylostomatinae</taxon>
        <taxon>Ancylostoma</taxon>
    </lineage>
</organism>
<dbReference type="AlphaFoldDB" id="A0A0C2CJL3"/>
<evidence type="ECO:0000313" key="3">
    <source>
        <dbReference type="Proteomes" id="UP000054047"/>
    </source>
</evidence>
<dbReference type="Proteomes" id="UP000054047">
    <property type="component" value="Unassembled WGS sequence"/>
</dbReference>
<dbReference type="InterPro" id="IPR029526">
    <property type="entry name" value="PGBD"/>
</dbReference>
<dbReference type="OrthoDB" id="5875880at2759"/>